<feature type="domain" description="PKD" evidence="2">
    <location>
        <begin position="52"/>
        <end position="90"/>
    </location>
</feature>
<accession>A0A4Q1CGF7</accession>
<dbReference type="Pfam" id="PF18911">
    <property type="entry name" value="PKD_4"/>
    <property type="match status" value="1"/>
</dbReference>
<evidence type="ECO:0000256" key="1">
    <source>
        <dbReference type="SAM" id="SignalP"/>
    </source>
</evidence>
<feature type="chain" id="PRO_5020416224" evidence="1">
    <location>
        <begin position="20"/>
        <end position="644"/>
    </location>
</feature>
<keyword evidence="4" id="KW-1185">Reference proteome</keyword>
<dbReference type="CDD" id="cd00146">
    <property type="entry name" value="PKD"/>
    <property type="match status" value="1"/>
</dbReference>
<dbReference type="AlphaFoldDB" id="A0A4Q1CGF7"/>
<dbReference type="Pfam" id="PF24595">
    <property type="entry name" value="DUF7619"/>
    <property type="match status" value="1"/>
</dbReference>
<dbReference type="InterPro" id="IPR055353">
    <property type="entry name" value="DUF7619"/>
</dbReference>
<proteinExistence type="predicted"/>
<keyword evidence="1" id="KW-0732">Signal</keyword>
<evidence type="ECO:0000313" key="3">
    <source>
        <dbReference type="EMBL" id="RXK59239.1"/>
    </source>
</evidence>
<reference evidence="3 4" key="1">
    <citation type="submission" date="2019-01" db="EMBL/GenBank/DDBJ databases">
        <title>Lacibacter sp. strain TTM-7.</title>
        <authorList>
            <person name="Chen W.-M."/>
        </authorList>
    </citation>
    <scope>NUCLEOTIDE SEQUENCE [LARGE SCALE GENOMIC DNA]</scope>
    <source>
        <strain evidence="3 4">TTM-7</strain>
    </source>
</reference>
<dbReference type="Pfam" id="PF25233">
    <property type="entry name" value="DUF7849"/>
    <property type="match status" value="1"/>
</dbReference>
<feature type="signal peptide" evidence="1">
    <location>
        <begin position="1"/>
        <end position="19"/>
    </location>
</feature>
<dbReference type="OrthoDB" id="1110367at2"/>
<gene>
    <name evidence="3" type="ORF">ESA94_13945</name>
</gene>
<dbReference type="InterPro" id="IPR057171">
    <property type="entry name" value="DUF7849"/>
</dbReference>
<sequence length="644" mass="71976">MKKIVIHIVALLACISAWAQSDTSVNITQKENKVSFKASLPPLTQIPGAPKPFYTYLWDFGDGHFSTEENPEHVYAKEGDYEAVLYAVNNYDDGKKPGRKPKKVGVKQVNKSYLAAVSPSEQNFFKANGFFELKYNCMAKPGDTMVLMAGWKNDVAVNGKVYLFINEKQFGQNSFDTAGFRLYNDAALINDKNAIAAVRPFDNLLLTSSGSPASHFKEEKKFSGVESKTFLMNTLKGYSNVFAVDIKQATTDAQFMFTNLYVTPGMIKDTNATIIITGLFVPDTGGVYMHQLNIPIVTSHDPNKMNLKHGRLNYRTLKKSKSLSYKIRFQNDGEGPARKIKLAITLPSAMDPQTITIKDMSPYCLPCDSVPTRTGCWELQTTKDSAAFIFNGIYLPGTNQKGVNDKDSTKGFVEFDVKTKKKLDNLPFKGRTAIYFDKNEPVITNFATGKFKPALSPIVMAGYEMNLGSNGLSDGVNVGVGIARLAPYKPYFQFELFGKYYQTTTAQQTFQTQGVVVIDGKNYDYRGYREQLQSRITRIGLVPLHLRYNFNDLLSAGAGVRVDADFAGSIDTSRTYQLNNFNGQVNFPYDIIRSASVKTFSNAQFLPFIDAQFGKVRLGPQIGARFYYGGTNRSYLYFYASWRL</sequence>
<dbReference type="SUPFAM" id="SSF49299">
    <property type="entry name" value="PKD domain"/>
    <property type="match status" value="1"/>
</dbReference>
<evidence type="ECO:0000313" key="4">
    <source>
        <dbReference type="Proteomes" id="UP000290204"/>
    </source>
</evidence>
<dbReference type="Gene3D" id="2.60.40.10">
    <property type="entry name" value="Immunoglobulins"/>
    <property type="match status" value="1"/>
</dbReference>
<name>A0A4Q1CGF7_9BACT</name>
<dbReference type="Proteomes" id="UP000290204">
    <property type="component" value="Unassembled WGS sequence"/>
</dbReference>
<dbReference type="InterPro" id="IPR013783">
    <property type="entry name" value="Ig-like_fold"/>
</dbReference>
<dbReference type="RefSeq" id="WP_129131543.1">
    <property type="nucleotide sequence ID" value="NZ_SDHW01000004.1"/>
</dbReference>
<dbReference type="InterPro" id="IPR035986">
    <property type="entry name" value="PKD_dom_sf"/>
</dbReference>
<comment type="caution">
    <text evidence="3">The sequence shown here is derived from an EMBL/GenBank/DDBJ whole genome shotgun (WGS) entry which is preliminary data.</text>
</comment>
<dbReference type="EMBL" id="SDHW01000004">
    <property type="protein sequence ID" value="RXK59239.1"/>
    <property type="molecule type" value="Genomic_DNA"/>
</dbReference>
<evidence type="ECO:0000259" key="2">
    <source>
        <dbReference type="PROSITE" id="PS50093"/>
    </source>
</evidence>
<organism evidence="3 4">
    <name type="scientific">Lacibacter luteus</name>
    <dbReference type="NCBI Taxonomy" id="2508719"/>
    <lineage>
        <taxon>Bacteria</taxon>
        <taxon>Pseudomonadati</taxon>
        <taxon>Bacteroidota</taxon>
        <taxon>Chitinophagia</taxon>
        <taxon>Chitinophagales</taxon>
        <taxon>Chitinophagaceae</taxon>
        <taxon>Lacibacter</taxon>
    </lineage>
</organism>
<dbReference type="InterPro" id="IPR000601">
    <property type="entry name" value="PKD_dom"/>
</dbReference>
<protein>
    <submittedName>
        <fullName evidence="3">PKD domain-containing protein</fullName>
    </submittedName>
</protein>
<dbReference type="PROSITE" id="PS50093">
    <property type="entry name" value="PKD"/>
    <property type="match status" value="1"/>
</dbReference>